<dbReference type="Proteomes" id="UP000229081">
    <property type="component" value="Chromosome"/>
</dbReference>
<evidence type="ECO:0000259" key="2">
    <source>
        <dbReference type="Pfam" id="PF04235"/>
    </source>
</evidence>
<dbReference type="InterPro" id="IPR007349">
    <property type="entry name" value="DUF418"/>
</dbReference>
<feature type="transmembrane region" description="Helical" evidence="1">
    <location>
        <begin position="276"/>
        <end position="300"/>
    </location>
</feature>
<feature type="transmembrane region" description="Helical" evidence="1">
    <location>
        <begin position="115"/>
        <end position="130"/>
    </location>
</feature>
<feature type="domain" description="DUF418" evidence="2">
    <location>
        <begin position="224"/>
        <end position="387"/>
    </location>
</feature>
<evidence type="ECO:0000256" key="1">
    <source>
        <dbReference type="SAM" id="Phobius"/>
    </source>
</evidence>
<feature type="transmembrane region" description="Helical" evidence="1">
    <location>
        <begin position="210"/>
        <end position="228"/>
    </location>
</feature>
<reference evidence="3 4" key="1">
    <citation type="submission" date="2017-11" db="EMBL/GenBank/DDBJ databases">
        <title>Complete genome sequence of Sphingomonas sp. Strain Cra20, a psychrotolerant potential plant growth promoting rhizobacteria.</title>
        <authorList>
            <person name="Luo Y."/>
        </authorList>
    </citation>
    <scope>NUCLEOTIDE SEQUENCE [LARGE SCALE GENOMIC DNA]</scope>
    <source>
        <strain evidence="3 4">Cra20</strain>
    </source>
</reference>
<feature type="transmembrane region" description="Helical" evidence="1">
    <location>
        <begin position="21"/>
        <end position="43"/>
    </location>
</feature>
<feature type="transmembrane region" description="Helical" evidence="1">
    <location>
        <begin position="89"/>
        <end position="109"/>
    </location>
</feature>
<feature type="transmembrane region" description="Helical" evidence="1">
    <location>
        <begin position="320"/>
        <end position="337"/>
    </location>
</feature>
<keyword evidence="1" id="KW-0812">Transmembrane</keyword>
<evidence type="ECO:0000313" key="3">
    <source>
        <dbReference type="EMBL" id="ATY33329.1"/>
    </source>
</evidence>
<feature type="transmembrane region" description="Helical" evidence="1">
    <location>
        <begin position="240"/>
        <end position="256"/>
    </location>
</feature>
<accession>A0A2K8MN25</accession>
<sequence>MQEATAARHAAPDARLESVDIVRGFALMALFLVHMIESYELYWADPRTGPISDTVYLLFMGKSFSLLALCFGFSFFILMDRAARRGVDFTARFAWRLTMLFAIGFVHAMIYRGDIIQLLALTGFLLLAFHRVRSNRLLIGIAAFCFLSPIMLVQLWAAMAGAGWANQPPHHFSDPAMTVYLHGSLAEHIRANLWAGQLPKWWFMVESGRMAQILGLYLVGMVFGRIGFFARLGDFARARWIALGLAAALTLALYFLRDGVKAWFAAQHHGEAADRLLSYLLGTWFELAGTAVWALLLLALYESPVRALLRPLAAVGRTTLTLYILQSLVFVPVFYGFGLGLHDDWNQLVRLWVGLGAIAAQLVLAHWWLRRFRYGPVEWVWRALTFWRRDIPFRGPAIG</sequence>
<feature type="transmembrane region" description="Helical" evidence="1">
    <location>
        <begin position="349"/>
        <end position="369"/>
    </location>
</feature>
<keyword evidence="4" id="KW-1185">Reference proteome</keyword>
<dbReference type="RefSeq" id="WP_100283133.1">
    <property type="nucleotide sequence ID" value="NZ_CP024923.1"/>
</dbReference>
<proteinExistence type="predicted"/>
<gene>
    <name evidence="3" type="ORF">CVN68_16285</name>
</gene>
<dbReference type="InterPro" id="IPR052529">
    <property type="entry name" value="Bact_Transport_Assoc"/>
</dbReference>
<dbReference type="PANTHER" id="PTHR30590:SF2">
    <property type="entry name" value="INNER MEMBRANE PROTEIN"/>
    <property type="match status" value="1"/>
</dbReference>
<keyword evidence="1" id="KW-0472">Membrane</keyword>
<dbReference type="OrthoDB" id="9807744at2"/>
<feature type="transmembrane region" description="Helical" evidence="1">
    <location>
        <begin position="137"/>
        <end position="159"/>
    </location>
</feature>
<protein>
    <recommendedName>
        <fullName evidence="2">DUF418 domain-containing protein</fullName>
    </recommendedName>
</protein>
<dbReference type="EMBL" id="CP024923">
    <property type="protein sequence ID" value="ATY33329.1"/>
    <property type="molecule type" value="Genomic_DNA"/>
</dbReference>
<dbReference type="KEGG" id="sphc:CVN68_16285"/>
<dbReference type="AlphaFoldDB" id="A0A2K8MN25"/>
<feature type="transmembrane region" description="Helical" evidence="1">
    <location>
        <begin position="55"/>
        <end position="77"/>
    </location>
</feature>
<dbReference type="PANTHER" id="PTHR30590">
    <property type="entry name" value="INNER MEMBRANE PROTEIN"/>
    <property type="match status" value="1"/>
</dbReference>
<dbReference type="Pfam" id="PF04235">
    <property type="entry name" value="DUF418"/>
    <property type="match status" value="1"/>
</dbReference>
<name>A0A2K8MN25_9SPHN</name>
<evidence type="ECO:0000313" key="4">
    <source>
        <dbReference type="Proteomes" id="UP000229081"/>
    </source>
</evidence>
<keyword evidence="1" id="KW-1133">Transmembrane helix</keyword>
<organism evidence="3 4">
    <name type="scientific">Sphingomonas psychrotolerans</name>
    <dbReference type="NCBI Taxonomy" id="1327635"/>
    <lineage>
        <taxon>Bacteria</taxon>
        <taxon>Pseudomonadati</taxon>
        <taxon>Pseudomonadota</taxon>
        <taxon>Alphaproteobacteria</taxon>
        <taxon>Sphingomonadales</taxon>
        <taxon>Sphingomonadaceae</taxon>
        <taxon>Sphingomonas</taxon>
    </lineage>
</organism>